<keyword evidence="2" id="KW-1185">Reference proteome</keyword>
<organism evidence="1 2">
    <name type="scientific">Clostridium lapidicellarium</name>
    <dbReference type="NCBI Taxonomy" id="3240931"/>
    <lineage>
        <taxon>Bacteria</taxon>
        <taxon>Bacillati</taxon>
        <taxon>Bacillota</taxon>
        <taxon>Clostridia</taxon>
        <taxon>Eubacteriales</taxon>
        <taxon>Clostridiaceae</taxon>
        <taxon>Clostridium</taxon>
    </lineage>
</organism>
<dbReference type="RefSeq" id="WP_369869386.1">
    <property type="nucleotide sequence ID" value="NZ_JBGFFE010000030.1"/>
</dbReference>
<gene>
    <name evidence="1" type="ORF">AB8S09_14425</name>
</gene>
<dbReference type="EMBL" id="JBGFFE010000030">
    <property type="protein sequence ID" value="MEY8764814.1"/>
    <property type="molecule type" value="Genomic_DNA"/>
</dbReference>
<accession>A0ABV4E0Z7</accession>
<comment type="caution">
    <text evidence="1">The sequence shown here is derived from an EMBL/GenBank/DDBJ whole genome shotgun (WGS) entry which is preliminary data.</text>
</comment>
<evidence type="ECO:0000313" key="1">
    <source>
        <dbReference type="EMBL" id="MEY8764814.1"/>
    </source>
</evidence>
<proteinExistence type="predicted"/>
<dbReference type="Proteomes" id="UP001565220">
    <property type="component" value="Unassembled WGS sequence"/>
</dbReference>
<reference evidence="1 2" key="1">
    <citation type="submission" date="2024-08" db="EMBL/GenBank/DDBJ databases">
        <title>Clostridium lapicellarii sp. nov., and Clostridium renhuaiense sp. nov., two species isolated from the mud in a fermentation cellar used for producing sauce-flavour Chinese liquors.</title>
        <authorList>
            <person name="Yang F."/>
            <person name="Wang H."/>
            <person name="Chen L.Q."/>
            <person name="Zhou N."/>
            <person name="Lu J.J."/>
            <person name="Pu X.X."/>
            <person name="Wan B."/>
            <person name="Wang L."/>
            <person name="Liu S.J."/>
        </authorList>
    </citation>
    <scope>NUCLEOTIDE SEQUENCE [LARGE SCALE GENOMIC DNA]</scope>
    <source>
        <strain evidence="1 2">MT-113</strain>
    </source>
</reference>
<protein>
    <submittedName>
        <fullName evidence="1">Uncharacterized protein</fullName>
    </submittedName>
</protein>
<sequence length="118" mass="13522">MSIIKTQSSGARLNIYIPIKKLNIISWYFYVKNNVSNSAQIWLSYDFANIKDSNIQKMVEKGAIALNLSQPFDWKMISGNSLGFNIPKWATHFLIRINLDSTTTALKLYIDNLVCIEM</sequence>
<evidence type="ECO:0000313" key="2">
    <source>
        <dbReference type="Proteomes" id="UP001565220"/>
    </source>
</evidence>
<name>A0ABV4E0Z7_9CLOT</name>